<dbReference type="InterPro" id="IPR050090">
    <property type="entry name" value="Tyrosine_recombinase_XerCD"/>
</dbReference>
<keyword evidence="1" id="KW-0233">DNA recombination</keyword>
<dbReference type="EMBL" id="CP096115">
    <property type="protein sequence ID" value="UUX92084.1"/>
    <property type="molecule type" value="Genomic_DNA"/>
</dbReference>
<dbReference type="InterPro" id="IPR011010">
    <property type="entry name" value="DNA_brk_join_enz"/>
</dbReference>
<feature type="domain" description="Tyr recombinase" evidence="2">
    <location>
        <begin position="147"/>
        <end position="326"/>
    </location>
</feature>
<dbReference type="SUPFAM" id="SSF56349">
    <property type="entry name" value="DNA breaking-rejoining enzymes"/>
    <property type="match status" value="1"/>
</dbReference>
<dbReference type="GO" id="GO:0003677">
    <property type="term" value="F:DNA binding"/>
    <property type="evidence" value="ECO:0007669"/>
    <property type="project" value="InterPro"/>
</dbReference>
<accession>A0A9E7TJR4</accession>
<dbReference type="Pfam" id="PF00589">
    <property type="entry name" value="Phage_integrase"/>
    <property type="match status" value="1"/>
</dbReference>
<keyword evidence="4" id="KW-1185">Reference proteome</keyword>
<evidence type="ECO:0000313" key="3">
    <source>
        <dbReference type="EMBL" id="UUX92084.1"/>
    </source>
</evidence>
<dbReference type="PANTHER" id="PTHR30349:SF87">
    <property type="entry name" value="TRANSPOSASE A"/>
    <property type="match status" value="1"/>
</dbReference>
<organism evidence="3 4">
    <name type="scientific">Methanoplanus endosymbiosus</name>
    <dbReference type="NCBI Taxonomy" id="33865"/>
    <lineage>
        <taxon>Archaea</taxon>
        <taxon>Methanobacteriati</taxon>
        <taxon>Methanobacteriota</taxon>
        <taxon>Stenosarchaea group</taxon>
        <taxon>Methanomicrobia</taxon>
        <taxon>Methanomicrobiales</taxon>
        <taxon>Methanomicrobiaceae</taxon>
        <taxon>Methanoplanus</taxon>
    </lineage>
</organism>
<reference evidence="3" key="1">
    <citation type="submission" date="2022-04" db="EMBL/GenBank/DDBJ databases">
        <title>Complete genome of Methanoplanus endosymbiosus DSM 3599.</title>
        <authorList>
            <person name="Chen S.-C."/>
            <person name="You Y.-T."/>
            <person name="Zhou Y.-Z."/>
            <person name="Lai M.-C."/>
        </authorList>
    </citation>
    <scope>NUCLEOTIDE SEQUENCE</scope>
    <source>
        <strain evidence="3">DSM 3599</strain>
    </source>
</reference>
<dbReference type="InterPro" id="IPR002104">
    <property type="entry name" value="Integrase_catalytic"/>
</dbReference>
<dbReference type="RefSeq" id="WP_257742236.1">
    <property type="nucleotide sequence ID" value="NZ_CP096115.1"/>
</dbReference>
<dbReference type="AlphaFoldDB" id="A0A9E7TJR4"/>
<sequence>MSNTKNAHFYKYCRNYDYNKAIDTALKEDIISESDKNLILEYILERQALNNLSDIRCNKIASSLIGFRRFTPSDFISCSIVDIYSGITKMQTGLSQRGKPFKQNTKRDYITILKPFLLWLVDSEYVHLPVKKIKALKPLPPERSTIGPDEILTPDEILRLIQACKNSRDRALIAVLYESGVRVAELGRLCWGDVIFDEFGVKLYIDDQKNKQHRYSRLVISTEYLATWKNDYPLNIAPDAPVFIDFAQKEALHYDAVVRLLQRAQKRAGITKNTNPHIFRHTRITHMIQQNYQESIIKKSMWNNLNTEMFSVYVSLSESDIDNEFLQRAGIENIKPKEDHLMPVTCGNCQKVNPPGNAFCSNCGNPLHPGSEENTDHLYGEILRLVNDNPGFQDLLDEYNMILDKMLK</sequence>
<proteinExistence type="predicted"/>
<dbReference type="GeneID" id="74308451"/>
<dbReference type="KEGG" id="mend:L6E24_12075"/>
<evidence type="ECO:0000256" key="1">
    <source>
        <dbReference type="ARBA" id="ARBA00023172"/>
    </source>
</evidence>
<gene>
    <name evidence="3" type="ORF">L6E24_12075</name>
</gene>
<dbReference type="PANTHER" id="PTHR30349">
    <property type="entry name" value="PHAGE INTEGRASE-RELATED"/>
    <property type="match status" value="1"/>
</dbReference>
<dbReference type="Gene3D" id="1.10.443.10">
    <property type="entry name" value="Intergrase catalytic core"/>
    <property type="match status" value="1"/>
</dbReference>
<dbReference type="PROSITE" id="PS51898">
    <property type="entry name" value="TYR_RECOMBINASE"/>
    <property type="match status" value="1"/>
</dbReference>
<name>A0A9E7TJR4_9EURY</name>
<dbReference type="CDD" id="cd00397">
    <property type="entry name" value="DNA_BRE_C"/>
    <property type="match status" value="1"/>
</dbReference>
<evidence type="ECO:0000313" key="4">
    <source>
        <dbReference type="Proteomes" id="UP001060368"/>
    </source>
</evidence>
<dbReference type="Proteomes" id="UP001060368">
    <property type="component" value="Chromosome"/>
</dbReference>
<protein>
    <submittedName>
        <fullName evidence="3">Site-specific integrase</fullName>
    </submittedName>
</protein>
<dbReference type="GO" id="GO:0006310">
    <property type="term" value="P:DNA recombination"/>
    <property type="evidence" value="ECO:0007669"/>
    <property type="project" value="UniProtKB-KW"/>
</dbReference>
<dbReference type="GO" id="GO:0015074">
    <property type="term" value="P:DNA integration"/>
    <property type="evidence" value="ECO:0007669"/>
    <property type="project" value="InterPro"/>
</dbReference>
<dbReference type="InterPro" id="IPR013762">
    <property type="entry name" value="Integrase-like_cat_sf"/>
</dbReference>
<evidence type="ECO:0000259" key="2">
    <source>
        <dbReference type="PROSITE" id="PS51898"/>
    </source>
</evidence>